<proteinExistence type="predicted"/>
<organism evidence="2 3">
    <name type="scientific">Candidatus Colwellbacteria bacterium RIFCSPLOWO2_12_FULL_46_17</name>
    <dbReference type="NCBI Taxonomy" id="1797695"/>
    <lineage>
        <taxon>Bacteria</taxon>
        <taxon>Candidatus Colwelliibacteriota</taxon>
    </lineage>
</organism>
<protein>
    <recommendedName>
        <fullName evidence="4">DUF2878 domain-containing protein</fullName>
    </recommendedName>
</protein>
<dbReference type="AlphaFoldDB" id="A0A1G1ZEN1"/>
<accession>A0A1G1ZEN1</accession>
<feature type="transmembrane region" description="Helical" evidence="1">
    <location>
        <begin position="86"/>
        <end position="104"/>
    </location>
</feature>
<evidence type="ECO:0000256" key="1">
    <source>
        <dbReference type="SAM" id="Phobius"/>
    </source>
</evidence>
<reference evidence="2 3" key="1">
    <citation type="journal article" date="2016" name="Nat. Commun.">
        <title>Thousands of microbial genomes shed light on interconnected biogeochemical processes in an aquifer system.</title>
        <authorList>
            <person name="Anantharaman K."/>
            <person name="Brown C.T."/>
            <person name="Hug L.A."/>
            <person name="Sharon I."/>
            <person name="Castelle C.J."/>
            <person name="Probst A.J."/>
            <person name="Thomas B.C."/>
            <person name="Singh A."/>
            <person name="Wilkins M.J."/>
            <person name="Karaoz U."/>
            <person name="Brodie E.L."/>
            <person name="Williams K.H."/>
            <person name="Hubbard S.S."/>
            <person name="Banfield J.F."/>
        </authorList>
    </citation>
    <scope>NUCLEOTIDE SEQUENCE [LARGE SCALE GENOMIC DNA]</scope>
</reference>
<gene>
    <name evidence="2" type="ORF">A3G58_00345</name>
</gene>
<feature type="transmembrane region" description="Helical" evidence="1">
    <location>
        <begin position="53"/>
        <end position="74"/>
    </location>
</feature>
<comment type="caution">
    <text evidence="2">The sequence shown here is derived from an EMBL/GenBank/DDBJ whole genome shotgun (WGS) entry which is preliminary data.</text>
</comment>
<dbReference type="EMBL" id="MHJD01000007">
    <property type="protein sequence ID" value="OGY62616.1"/>
    <property type="molecule type" value="Genomic_DNA"/>
</dbReference>
<keyword evidence="1" id="KW-0472">Membrane</keyword>
<keyword evidence="1" id="KW-0812">Transmembrane</keyword>
<evidence type="ECO:0008006" key="4">
    <source>
        <dbReference type="Google" id="ProtNLM"/>
    </source>
</evidence>
<dbReference type="Proteomes" id="UP000177801">
    <property type="component" value="Unassembled WGS sequence"/>
</dbReference>
<name>A0A1G1ZEN1_9BACT</name>
<evidence type="ECO:0000313" key="2">
    <source>
        <dbReference type="EMBL" id="OGY62616.1"/>
    </source>
</evidence>
<evidence type="ECO:0000313" key="3">
    <source>
        <dbReference type="Proteomes" id="UP000177801"/>
    </source>
</evidence>
<sequence>MDKEIKKSLLNFALAGSTPWLAASLWRNPIILTIVLLLIGILMLFLEKDRNSILLYIGAGIGGAITEVISIYFGAWTYTEPTFAGIPIWLPFLWGAAGIFVLRFKKFIDAVFKK</sequence>
<feature type="transmembrane region" description="Helical" evidence="1">
    <location>
        <begin position="26"/>
        <end position="46"/>
    </location>
</feature>
<keyword evidence="1" id="KW-1133">Transmembrane helix</keyword>